<evidence type="ECO:0000313" key="3">
    <source>
        <dbReference type="Proteomes" id="UP001146793"/>
    </source>
</evidence>
<feature type="compositionally biased region" description="Low complexity" evidence="1">
    <location>
        <begin position="85"/>
        <end position="94"/>
    </location>
</feature>
<dbReference type="EMBL" id="JANTQA010000047">
    <property type="protein sequence ID" value="KAJ3432221.1"/>
    <property type="molecule type" value="Genomic_DNA"/>
</dbReference>
<reference evidence="2" key="1">
    <citation type="submission" date="2022-08" db="EMBL/GenBank/DDBJ databases">
        <title>Novel sulphate-reducing endosymbionts in the free-living metamonad Anaeramoeba.</title>
        <authorList>
            <person name="Jerlstrom-Hultqvist J."/>
            <person name="Cepicka I."/>
            <person name="Gallot-Lavallee L."/>
            <person name="Salas-Leiva D."/>
            <person name="Curtis B.A."/>
            <person name="Zahonova K."/>
            <person name="Pipaliya S."/>
            <person name="Dacks J."/>
            <person name="Roger A.J."/>
        </authorList>
    </citation>
    <scope>NUCLEOTIDE SEQUENCE</scope>
    <source>
        <strain evidence="2">Busselton2</strain>
    </source>
</reference>
<feature type="compositionally biased region" description="Basic and acidic residues" evidence="1">
    <location>
        <begin position="95"/>
        <end position="121"/>
    </location>
</feature>
<evidence type="ECO:0000313" key="2">
    <source>
        <dbReference type="EMBL" id="KAJ3432221.1"/>
    </source>
</evidence>
<feature type="region of interest" description="Disordered" evidence="1">
    <location>
        <begin position="81"/>
        <end position="121"/>
    </location>
</feature>
<dbReference type="Proteomes" id="UP001146793">
    <property type="component" value="Unassembled WGS sequence"/>
</dbReference>
<proteinExistence type="predicted"/>
<sequence>MINQTNNLASLIKDFLGEQEFNKVLSQPISHNLKTNSLPFTNIRNNENTRPIEKMIIDSSTLDEEDFEGSFLNGFYDLKTKQQEQQEQQKQQAQKAKEEKLSKNPKIEKEETKTQNRSQLIDKKDQQEIILDFLMEPLSIGDPMNRENPCMGVVFYNHLKNVIKTSQKNGSLVSKYRLNDETDQSLVRRGNCPRDLAEWILSRNFFNPKFQKQKRKRGRKTIDRDSQEFSCNKKNNLKKKNKKGFTTLIFKKKTGTIRRTIQTKKYHCKKSKK</sequence>
<gene>
    <name evidence="2" type="ORF">M0812_21152</name>
</gene>
<comment type="caution">
    <text evidence="2">The sequence shown here is derived from an EMBL/GenBank/DDBJ whole genome shotgun (WGS) entry which is preliminary data.</text>
</comment>
<accession>A0AAV7YU80</accession>
<dbReference type="AlphaFoldDB" id="A0AAV7YU80"/>
<protein>
    <submittedName>
        <fullName evidence="2">Uncharacterized protein</fullName>
    </submittedName>
</protein>
<name>A0AAV7YU80_9EUKA</name>
<organism evidence="2 3">
    <name type="scientific">Anaeramoeba flamelloides</name>
    <dbReference type="NCBI Taxonomy" id="1746091"/>
    <lineage>
        <taxon>Eukaryota</taxon>
        <taxon>Metamonada</taxon>
        <taxon>Anaeramoebidae</taxon>
        <taxon>Anaeramoeba</taxon>
    </lineage>
</organism>
<evidence type="ECO:0000256" key="1">
    <source>
        <dbReference type="SAM" id="MobiDB-lite"/>
    </source>
</evidence>